<name>A0A3N6NTU8_9CYAN</name>
<dbReference type="GO" id="GO:0004674">
    <property type="term" value="F:protein serine/threonine kinase activity"/>
    <property type="evidence" value="ECO:0007669"/>
    <property type="project" value="UniProtKB-KW"/>
</dbReference>
<dbReference type="SMART" id="SM00320">
    <property type="entry name" value="WD40"/>
    <property type="match status" value="7"/>
</dbReference>
<dbReference type="PROSITE" id="PS00678">
    <property type="entry name" value="WD_REPEATS_1"/>
    <property type="match status" value="4"/>
</dbReference>
<dbReference type="Gene3D" id="1.10.510.10">
    <property type="entry name" value="Transferase(Phosphotransferase) domain 1"/>
    <property type="match status" value="1"/>
</dbReference>
<sequence>MASVSYCLNPNCPNPSDPLNAGKRICCQCGSQLLLQNRYRVIKPLGGGGFGKTYLVDDQGVKKVLKVLLKSHPKAVSLFQQEAQVLISLRNPGIPKIEKDGYFTFFPENSDESIHCLVMEFIGGANLQDWMKSRRHRPINQAQAVDWLTQLSEILEKVHQQNYFHRDIKPHNIMRRLNGQLVLIDFGTVREVSETYLVKVGQGENVTGIVSPGYTAPEQTNGKAVPQSDFFALGRTFVYLLTGKPPTAFPENPRSGKLQWRKYAPHISKRLADIVDYLMAPFPGNRPQTPAMILQCLAEIDTGDSSGKENYRMPSPSKQTKRGQENTKLPTDQTQTRSLSRTKFKTKISRNQSNIKLKNNLIIGLTMLLLAVATSQFYGFWRYRIFPADPILLLRGLNSSRFLQTTLNGYLGPVNAIALTPDGQILATSSSNTIKIWNLKTEELKNNIADAHTAQVTTLAISPSGQILVSGSADQTIKFWDLGVGKLIDTILAHQGQAKAVAISPDGQTLASVGSDRLMKLWNIQTSSRMLTWIPDQEHEVNTLAFSRDGTILVSGSNDGTIRLWNVSTGIRRQTLEGHTKAVSTVVISPDNQTLASGSEDGTIILWNLNTGEKESVIKPNIAAVKSIVFTPDQQKIVAAGENITIWDLITEEKLQTLIGHSESISSLAITPDGKTLVSGSADQTIKVWRIP</sequence>
<dbReference type="SMART" id="SM00220">
    <property type="entry name" value="S_TKc"/>
    <property type="match status" value="1"/>
</dbReference>
<keyword evidence="2" id="KW-0677">Repeat</keyword>
<dbReference type="PROSITE" id="PS50011">
    <property type="entry name" value="PROTEIN_KINASE_DOM"/>
    <property type="match status" value="1"/>
</dbReference>
<dbReference type="EMBL" id="RCBY01000116">
    <property type="protein sequence ID" value="RQH36657.1"/>
    <property type="molecule type" value="Genomic_DNA"/>
</dbReference>
<dbReference type="PANTHER" id="PTHR19879:SF9">
    <property type="entry name" value="TRANSCRIPTION INITIATION FACTOR TFIID SUBUNIT 5"/>
    <property type="match status" value="1"/>
</dbReference>
<dbReference type="InterPro" id="IPR020472">
    <property type="entry name" value="WD40_PAC1"/>
</dbReference>
<dbReference type="Pfam" id="PF25171">
    <property type="entry name" value="Beta-prop_WDR36-Utp21_1st"/>
    <property type="match status" value="1"/>
</dbReference>
<evidence type="ECO:0000313" key="6">
    <source>
        <dbReference type="EMBL" id="RQH36657.1"/>
    </source>
</evidence>
<evidence type="ECO:0000256" key="4">
    <source>
        <dbReference type="SAM" id="MobiDB-lite"/>
    </source>
</evidence>
<dbReference type="GO" id="GO:0005524">
    <property type="term" value="F:ATP binding"/>
    <property type="evidence" value="ECO:0007669"/>
    <property type="project" value="InterPro"/>
</dbReference>
<dbReference type="InterPro" id="IPR059157">
    <property type="entry name" value="WDR36-Utp21_N"/>
</dbReference>
<keyword evidence="7" id="KW-1185">Reference proteome</keyword>
<dbReference type="PANTHER" id="PTHR19879">
    <property type="entry name" value="TRANSCRIPTION INITIATION FACTOR TFIID"/>
    <property type="match status" value="1"/>
</dbReference>
<dbReference type="Pfam" id="PF00069">
    <property type="entry name" value="Pkinase"/>
    <property type="match status" value="1"/>
</dbReference>
<evidence type="ECO:0000256" key="3">
    <source>
        <dbReference type="PROSITE-ProRule" id="PRU00221"/>
    </source>
</evidence>
<dbReference type="OrthoDB" id="500858at2"/>
<feature type="region of interest" description="Disordered" evidence="4">
    <location>
        <begin position="304"/>
        <end position="339"/>
    </location>
</feature>
<dbReference type="CDD" id="cd00200">
    <property type="entry name" value="WD40"/>
    <property type="match status" value="1"/>
</dbReference>
<dbReference type="AlphaFoldDB" id="A0A3N6NTU8"/>
<dbReference type="Proteomes" id="UP000269154">
    <property type="component" value="Unassembled WGS sequence"/>
</dbReference>
<keyword evidence="6" id="KW-0418">Kinase</keyword>
<keyword evidence="6" id="KW-0808">Transferase</keyword>
<evidence type="ECO:0000313" key="7">
    <source>
        <dbReference type="Proteomes" id="UP000269154"/>
    </source>
</evidence>
<dbReference type="InterPro" id="IPR036322">
    <property type="entry name" value="WD40_repeat_dom_sf"/>
</dbReference>
<protein>
    <submittedName>
        <fullName evidence="6">Serine/threonine protein kinase</fullName>
    </submittedName>
</protein>
<feature type="repeat" description="WD" evidence="3">
    <location>
        <begin position="658"/>
        <end position="692"/>
    </location>
</feature>
<feature type="domain" description="Protein kinase" evidence="5">
    <location>
        <begin position="39"/>
        <end position="300"/>
    </location>
</feature>
<dbReference type="SUPFAM" id="SSF50978">
    <property type="entry name" value="WD40 repeat-like"/>
    <property type="match status" value="1"/>
</dbReference>
<feature type="repeat" description="WD" evidence="3">
    <location>
        <begin position="534"/>
        <end position="575"/>
    </location>
</feature>
<reference evidence="6 7" key="1">
    <citation type="journal article" date="2018" name="ACS Chem. Biol.">
        <title>Ketoreductase domain dysfunction expands chemodiversity: malyngamide biosynthesis in the cyanobacterium Okeania hirsuta.</title>
        <authorList>
            <person name="Moss N.A."/>
            <person name="Leao T."/>
            <person name="Rankin M."/>
            <person name="McCullough T.M."/>
            <person name="Qu P."/>
            <person name="Korobeynikov A."/>
            <person name="Smith J.L."/>
            <person name="Gerwick L."/>
            <person name="Gerwick W.H."/>
        </authorList>
    </citation>
    <scope>NUCLEOTIDE SEQUENCE [LARGE SCALE GENOMIC DNA]</scope>
    <source>
        <strain evidence="6 7">PAB10Feb10-1</strain>
    </source>
</reference>
<proteinExistence type="predicted"/>
<feature type="repeat" description="WD" evidence="3">
    <location>
        <begin position="576"/>
        <end position="617"/>
    </location>
</feature>
<dbReference type="InterPro" id="IPR000719">
    <property type="entry name" value="Prot_kinase_dom"/>
</dbReference>
<evidence type="ECO:0000259" key="5">
    <source>
        <dbReference type="PROSITE" id="PS50011"/>
    </source>
</evidence>
<keyword evidence="1 3" id="KW-0853">WD repeat</keyword>
<dbReference type="SUPFAM" id="SSF56112">
    <property type="entry name" value="Protein kinase-like (PK-like)"/>
    <property type="match status" value="1"/>
</dbReference>
<dbReference type="Pfam" id="PF00400">
    <property type="entry name" value="WD40"/>
    <property type="match status" value="2"/>
</dbReference>
<dbReference type="NCBIfam" id="NF045510">
    <property type="entry name" value="4Cys_prefix_kin"/>
    <property type="match status" value="1"/>
</dbReference>
<dbReference type="PROSITE" id="PS50294">
    <property type="entry name" value="WD_REPEATS_REGION"/>
    <property type="match status" value="5"/>
</dbReference>
<accession>A0A3N6NTU8</accession>
<feature type="repeat" description="WD" evidence="3">
    <location>
        <begin position="407"/>
        <end position="447"/>
    </location>
</feature>
<dbReference type="Gene3D" id="2.130.10.10">
    <property type="entry name" value="YVTN repeat-like/Quinoprotein amine dehydrogenase"/>
    <property type="match status" value="3"/>
</dbReference>
<evidence type="ECO:0000256" key="2">
    <source>
        <dbReference type="ARBA" id="ARBA00022737"/>
    </source>
</evidence>
<dbReference type="InterPro" id="IPR019775">
    <property type="entry name" value="WD40_repeat_CS"/>
</dbReference>
<dbReference type="InterPro" id="IPR015943">
    <property type="entry name" value="WD40/YVTN_repeat-like_dom_sf"/>
</dbReference>
<evidence type="ECO:0000256" key="1">
    <source>
        <dbReference type="ARBA" id="ARBA00022574"/>
    </source>
</evidence>
<dbReference type="InterPro" id="IPR011009">
    <property type="entry name" value="Kinase-like_dom_sf"/>
</dbReference>
<feature type="compositionally biased region" description="Polar residues" evidence="4">
    <location>
        <begin position="326"/>
        <end position="339"/>
    </location>
</feature>
<dbReference type="InterPro" id="IPR001680">
    <property type="entry name" value="WD40_rpt"/>
</dbReference>
<dbReference type="CDD" id="cd14014">
    <property type="entry name" value="STKc_PknB_like"/>
    <property type="match status" value="1"/>
</dbReference>
<feature type="repeat" description="WD" evidence="3">
    <location>
        <begin position="491"/>
        <end position="532"/>
    </location>
</feature>
<feature type="repeat" description="WD" evidence="3">
    <location>
        <begin position="449"/>
        <end position="490"/>
    </location>
</feature>
<dbReference type="PROSITE" id="PS50082">
    <property type="entry name" value="WD_REPEATS_2"/>
    <property type="match status" value="6"/>
</dbReference>
<organism evidence="6 7">
    <name type="scientific">Okeania hirsuta</name>
    <dbReference type="NCBI Taxonomy" id="1458930"/>
    <lineage>
        <taxon>Bacteria</taxon>
        <taxon>Bacillati</taxon>
        <taxon>Cyanobacteriota</taxon>
        <taxon>Cyanophyceae</taxon>
        <taxon>Oscillatoriophycideae</taxon>
        <taxon>Oscillatoriales</taxon>
        <taxon>Microcoleaceae</taxon>
        <taxon>Okeania</taxon>
    </lineage>
</organism>
<dbReference type="PRINTS" id="PR00320">
    <property type="entry name" value="GPROTEINBRPT"/>
</dbReference>
<dbReference type="Gene3D" id="3.30.200.20">
    <property type="entry name" value="Phosphorylase Kinase, domain 1"/>
    <property type="match status" value="1"/>
</dbReference>
<keyword evidence="6" id="KW-0723">Serine/threonine-protein kinase</keyword>
<gene>
    <name evidence="6" type="ORF">D5R40_19175</name>
</gene>
<comment type="caution">
    <text evidence="6">The sequence shown here is derived from an EMBL/GenBank/DDBJ whole genome shotgun (WGS) entry which is preliminary data.</text>
</comment>